<gene>
    <name evidence="12" type="primary">accB</name>
    <name evidence="12" type="ORF">ETAA8_59140</name>
</gene>
<feature type="domain" description="Lipoyl-binding" evidence="11">
    <location>
        <begin position="120"/>
        <end position="196"/>
    </location>
</feature>
<keyword evidence="4 9" id="KW-0444">Lipid biosynthesis</keyword>
<dbReference type="Proteomes" id="UP000315017">
    <property type="component" value="Chromosome"/>
</dbReference>
<evidence type="ECO:0000256" key="6">
    <source>
        <dbReference type="ARBA" id="ARBA00023098"/>
    </source>
</evidence>
<dbReference type="GO" id="GO:0003989">
    <property type="term" value="F:acetyl-CoA carboxylase activity"/>
    <property type="evidence" value="ECO:0007669"/>
    <property type="project" value="InterPro"/>
</dbReference>
<evidence type="ECO:0000313" key="13">
    <source>
        <dbReference type="Proteomes" id="UP000315017"/>
    </source>
</evidence>
<dbReference type="KEGG" id="aagg:ETAA8_59140"/>
<evidence type="ECO:0000259" key="11">
    <source>
        <dbReference type="PROSITE" id="PS50968"/>
    </source>
</evidence>
<dbReference type="CDD" id="cd06850">
    <property type="entry name" value="biotinyl_domain"/>
    <property type="match status" value="1"/>
</dbReference>
<dbReference type="AlphaFoldDB" id="A0A517YKM1"/>
<dbReference type="GO" id="GO:0006633">
    <property type="term" value="P:fatty acid biosynthetic process"/>
    <property type="evidence" value="ECO:0007669"/>
    <property type="project" value="UniProtKB-UniPathway"/>
</dbReference>
<protein>
    <recommendedName>
        <fullName evidence="3 9">Biotin carboxyl carrier protein of acetyl-CoA carboxylase</fullName>
    </recommendedName>
</protein>
<dbReference type="PANTHER" id="PTHR45266">
    <property type="entry name" value="OXALOACETATE DECARBOXYLASE ALPHA CHAIN"/>
    <property type="match status" value="1"/>
</dbReference>
<dbReference type="PRINTS" id="PR01071">
    <property type="entry name" value="ACOABIOTINCC"/>
</dbReference>
<evidence type="ECO:0000256" key="1">
    <source>
        <dbReference type="ARBA" id="ARBA00003761"/>
    </source>
</evidence>
<evidence type="ECO:0000256" key="7">
    <source>
        <dbReference type="ARBA" id="ARBA00023160"/>
    </source>
</evidence>
<comment type="function">
    <text evidence="1 9">This protein is a component of the acetyl coenzyme A carboxylase complex; first, biotin carboxylase catalyzes the carboxylation of the carrier protein and then the transcarboxylase transfers the carboxyl group to form malonyl-CoA.</text>
</comment>
<feature type="region of interest" description="Disordered" evidence="10">
    <location>
        <begin position="1"/>
        <end position="24"/>
    </location>
</feature>
<proteinExistence type="predicted"/>
<dbReference type="UniPathway" id="UPA00094"/>
<dbReference type="NCBIfam" id="TIGR00531">
    <property type="entry name" value="BCCP"/>
    <property type="match status" value="1"/>
</dbReference>
<dbReference type="PANTHER" id="PTHR45266:SF3">
    <property type="entry name" value="OXALOACETATE DECARBOXYLASE ALPHA CHAIN"/>
    <property type="match status" value="1"/>
</dbReference>
<keyword evidence="7 9" id="KW-0275">Fatty acid biosynthesis</keyword>
<sequence>MADARKPSQRAGTSARPATKAVAVKKPRKNIMADSEAVTGNVFDVDRIRRLVELMKEHDLNEIDLRESRHRIRIQRGAAVQYAPQQFAAPIMAAATPAPAPVAAAATAAPKGPVADGPGITVIKSPMVGTFYSRANPKANAFVKVGDRVDSNTTVCIIEAMKVFNEIPAEVRGTIVAVLVEDGEAVEFDKPLFKVDTSK</sequence>
<dbReference type="InterPro" id="IPR050709">
    <property type="entry name" value="Biotin_Carboxyl_Carrier/Decarb"/>
</dbReference>
<dbReference type="SUPFAM" id="SSF51230">
    <property type="entry name" value="Single hybrid motif"/>
    <property type="match status" value="1"/>
</dbReference>
<dbReference type="PROSITE" id="PS50968">
    <property type="entry name" value="BIOTINYL_LIPOYL"/>
    <property type="match status" value="1"/>
</dbReference>
<dbReference type="GO" id="GO:0009317">
    <property type="term" value="C:acetyl-CoA carboxylase complex"/>
    <property type="evidence" value="ECO:0007669"/>
    <property type="project" value="InterPro"/>
</dbReference>
<dbReference type="EMBL" id="CP036274">
    <property type="protein sequence ID" value="QDU30766.1"/>
    <property type="molecule type" value="Genomic_DNA"/>
</dbReference>
<evidence type="ECO:0000256" key="5">
    <source>
        <dbReference type="ARBA" id="ARBA00022832"/>
    </source>
</evidence>
<comment type="pathway">
    <text evidence="2 9">Lipid metabolism; fatty acid biosynthesis.</text>
</comment>
<dbReference type="PROSITE" id="PS00188">
    <property type="entry name" value="BIOTIN"/>
    <property type="match status" value="1"/>
</dbReference>
<keyword evidence="6 9" id="KW-0443">Lipid metabolism</keyword>
<dbReference type="InterPro" id="IPR001882">
    <property type="entry name" value="Biotin_BS"/>
</dbReference>
<evidence type="ECO:0000313" key="12">
    <source>
        <dbReference type="EMBL" id="QDU30766.1"/>
    </source>
</evidence>
<reference evidence="12 13" key="1">
    <citation type="submission" date="2019-02" db="EMBL/GenBank/DDBJ databases">
        <title>Deep-cultivation of Planctomycetes and their phenomic and genomic characterization uncovers novel biology.</title>
        <authorList>
            <person name="Wiegand S."/>
            <person name="Jogler M."/>
            <person name="Boedeker C."/>
            <person name="Pinto D."/>
            <person name="Vollmers J."/>
            <person name="Rivas-Marin E."/>
            <person name="Kohn T."/>
            <person name="Peeters S.H."/>
            <person name="Heuer A."/>
            <person name="Rast P."/>
            <person name="Oberbeckmann S."/>
            <person name="Bunk B."/>
            <person name="Jeske O."/>
            <person name="Meyerdierks A."/>
            <person name="Storesund J.E."/>
            <person name="Kallscheuer N."/>
            <person name="Luecker S."/>
            <person name="Lage O.M."/>
            <person name="Pohl T."/>
            <person name="Merkel B.J."/>
            <person name="Hornburger P."/>
            <person name="Mueller R.-W."/>
            <person name="Bruemmer F."/>
            <person name="Labrenz M."/>
            <person name="Spormann A.M."/>
            <person name="Op den Camp H."/>
            <person name="Overmann J."/>
            <person name="Amann R."/>
            <person name="Jetten M.S.M."/>
            <person name="Mascher T."/>
            <person name="Medema M.H."/>
            <person name="Devos D.P."/>
            <person name="Kaster A.-K."/>
            <person name="Ovreas L."/>
            <person name="Rohde M."/>
            <person name="Galperin M.Y."/>
            <person name="Jogler C."/>
        </authorList>
    </citation>
    <scope>NUCLEOTIDE SEQUENCE [LARGE SCALE GENOMIC DNA]</scope>
    <source>
        <strain evidence="12 13">ETA_A8</strain>
    </source>
</reference>
<evidence type="ECO:0000256" key="8">
    <source>
        <dbReference type="ARBA" id="ARBA00023267"/>
    </source>
</evidence>
<organism evidence="12 13">
    <name type="scientific">Anatilimnocola aggregata</name>
    <dbReference type="NCBI Taxonomy" id="2528021"/>
    <lineage>
        <taxon>Bacteria</taxon>
        <taxon>Pseudomonadati</taxon>
        <taxon>Planctomycetota</taxon>
        <taxon>Planctomycetia</taxon>
        <taxon>Pirellulales</taxon>
        <taxon>Pirellulaceae</taxon>
        <taxon>Anatilimnocola</taxon>
    </lineage>
</organism>
<keyword evidence="13" id="KW-1185">Reference proteome</keyword>
<evidence type="ECO:0000256" key="3">
    <source>
        <dbReference type="ARBA" id="ARBA00017562"/>
    </source>
</evidence>
<dbReference type="Pfam" id="PF00364">
    <property type="entry name" value="Biotin_lipoyl"/>
    <property type="match status" value="1"/>
</dbReference>
<name>A0A517YKM1_9BACT</name>
<keyword evidence="5 9" id="KW-0276">Fatty acid metabolism</keyword>
<evidence type="ECO:0000256" key="9">
    <source>
        <dbReference type="RuleBase" id="RU364072"/>
    </source>
</evidence>
<evidence type="ECO:0000256" key="2">
    <source>
        <dbReference type="ARBA" id="ARBA00005194"/>
    </source>
</evidence>
<dbReference type="InterPro" id="IPR001249">
    <property type="entry name" value="AcCoA_biotinCC"/>
</dbReference>
<dbReference type="InterPro" id="IPR011053">
    <property type="entry name" value="Single_hybrid_motif"/>
</dbReference>
<keyword evidence="8 9" id="KW-0092">Biotin</keyword>
<evidence type="ECO:0000256" key="10">
    <source>
        <dbReference type="SAM" id="MobiDB-lite"/>
    </source>
</evidence>
<evidence type="ECO:0000256" key="4">
    <source>
        <dbReference type="ARBA" id="ARBA00022516"/>
    </source>
</evidence>
<dbReference type="InterPro" id="IPR000089">
    <property type="entry name" value="Biotin_lipoyl"/>
</dbReference>
<accession>A0A517YKM1</accession>
<dbReference type="Gene3D" id="2.40.50.100">
    <property type="match status" value="1"/>
</dbReference>